<protein>
    <submittedName>
        <fullName evidence="5">Zinc finger BED domain-containing protein RICESLEEPER 1-like</fullName>
    </submittedName>
</protein>
<reference evidence="4" key="1">
    <citation type="journal article" date="2016" name="Nat. Genet.">
        <title>The genome sequences of Arachis duranensis and Arachis ipaensis, the diploid ancestors of cultivated peanut.</title>
        <authorList>
            <person name="Bertioli D.J."/>
            <person name="Cannon S.B."/>
            <person name="Froenicke L."/>
            <person name="Huang G."/>
            <person name="Farmer A.D."/>
            <person name="Cannon E.K."/>
            <person name="Liu X."/>
            <person name="Gao D."/>
            <person name="Clevenger J."/>
            <person name="Dash S."/>
            <person name="Ren L."/>
            <person name="Moretzsohn M.C."/>
            <person name="Shirasawa K."/>
            <person name="Huang W."/>
            <person name="Vidigal B."/>
            <person name="Abernathy B."/>
            <person name="Chu Y."/>
            <person name="Niederhuth C.E."/>
            <person name="Umale P."/>
            <person name="Araujo A.C."/>
            <person name="Kozik A."/>
            <person name="Kim K.D."/>
            <person name="Burow M.D."/>
            <person name="Varshney R.K."/>
            <person name="Wang X."/>
            <person name="Zhang X."/>
            <person name="Barkley N."/>
            <person name="Guimaraes P.M."/>
            <person name="Isobe S."/>
            <person name="Guo B."/>
            <person name="Liao B."/>
            <person name="Stalker H.T."/>
            <person name="Schmitz R.J."/>
            <person name="Scheffler B.E."/>
            <person name="Leal-Bertioli S.C."/>
            <person name="Xun X."/>
            <person name="Jackson S.A."/>
            <person name="Michelmore R."/>
            <person name="Ozias-Akins P."/>
        </authorList>
    </citation>
    <scope>NUCLEOTIDE SEQUENCE [LARGE SCALE GENOMIC DNA]</scope>
    <source>
        <strain evidence="4">cv. V14167</strain>
    </source>
</reference>
<sequence length="302" mass="34840">MLESAIKYRNAFEYLKATNHAYKYCPSVDEWGRAERICEFLYPFYETTNLIYGTSYPTSNLYFLQVYHIQCVLMGSLRSEDELLRSMGEKMMNKFKKYWKKYSVILAFGAILDPRLKISTLELMYEEIDTETAKRKVEQVKKKLYKLFKKYDKNSPPTVEAQEPIIQSSSMTHTPESANKKRLAIVGKLMKRNHQAEVSSGKNPLDTYLEEPLLSKDCFEDLDVLEWWKLYESRYPKLSIMARDLLSIPITTVASESAFSIGAHVINKYRSEGEDVNPQGARRGGVSTSGSDSNFIDLEVDN</sequence>
<dbReference type="KEGG" id="adu:107482348"/>
<evidence type="ECO:0000259" key="3">
    <source>
        <dbReference type="Pfam" id="PF14372"/>
    </source>
</evidence>
<reference evidence="5" key="2">
    <citation type="submission" date="2025-08" db="UniProtKB">
        <authorList>
            <consortium name="RefSeq"/>
        </authorList>
    </citation>
    <scope>IDENTIFICATION</scope>
    <source>
        <tissue evidence="5">Whole plant</tissue>
    </source>
</reference>
<feature type="region of interest" description="Disordered" evidence="1">
    <location>
        <begin position="274"/>
        <end position="293"/>
    </location>
</feature>
<evidence type="ECO:0000256" key="1">
    <source>
        <dbReference type="SAM" id="MobiDB-lite"/>
    </source>
</evidence>
<dbReference type="GeneID" id="107482348"/>
<evidence type="ECO:0000259" key="2">
    <source>
        <dbReference type="Pfam" id="PF05699"/>
    </source>
</evidence>
<dbReference type="AlphaFoldDB" id="A0A6P4D2J1"/>
<feature type="domain" description="hAT-like transposase RNase-H fold" evidence="3">
    <location>
        <begin position="53"/>
        <end position="151"/>
    </location>
</feature>
<proteinExistence type="predicted"/>
<evidence type="ECO:0000313" key="5">
    <source>
        <dbReference type="RefSeq" id="XP_015958286.1"/>
    </source>
</evidence>
<evidence type="ECO:0000313" key="4">
    <source>
        <dbReference type="Proteomes" id="UP000515211"/>
    </source>
</evidence>
<dbReference type="InterPro" id="IPR025525">
    <property type="entry name" value="hAT-like_transposase_RNase-H"/>
</dbReference>
<dbReference type="Proteomes" id="UP000515211">
    <property type="component" value="Chromosome 1"/>
</dbReference>
<dbReference type="InterPro" id="IPR012337">
    <property type="entry name" value="RNaseH-like_sf"/>
</dbReference>
<organism evidence="4 5">
    <name type="scientific">Arachis duranensis</name>
    <name type="common">Wild peanut</name>
    <dbReference type="NCBI Taxonomy" id="130453"/>
    <lineage>
        <taxon>Eukaryota</taxon>
        <taxon>Viridiplantae</taxon>
        <taxon>Streptophyta</taxon>
        <taxon>Embryophyta</taxon>
        <taxon>Tracheophyta</taxon>
        <taxon>Spermatophyta</taxon>
        <taxon>Magnoliopsida</taxon>
        <taxon>eudicotyledons</taxon>
        <taxon>Gunneridae</taxon>
        <taxon>Pentapetalae</taxon>
        <taxon>rosids</taxon>
        <taxon>fabids</taxon>
        <taxon>Fabales</taxon>
        <taxon>Fabaceae</taxon>
        <taxon>Papilionoideae</taxon>
        <taxon>50 kb inversion clade</taxon>
        <taxon>dalbergioids sensu lato</taxon>
        <taxon>Dalbergieae</taxon>
        <taxon>Pterocarpus clade</taxon>
        <taxon>Arachis</taxon>
    </lineage>
</organism>
<dbReference type="Pfam" id="PF14372">
    <property type="entry name" value="hAT-like_RNase-H"/>
    <property type="match status" value="1"/>
</dbReference>
<name>A0A6P4D2J1_ARADU</name>
<dbReference type="InterPro" id="IPR008906">
    <property type="entry name" value="HATC_C_dom"/>
</dbReference>
<dbReference type="GO" id="GO:0046983">
    <property type="term" value="F:protein dimerization activity"/>
    <property type="evidence" value="ECO:0007669"/>
    <property type="project" value="InterPro"/>
</dbReference>
<accession>A0A6P4D2J1</accession>
<dbReference type="GO" id="GO:0003677">
    <property type="term" value="F:DNA binding"/>
    <property type="evidence" value="ECO:0007669"/>
    <property type="project" value="InterPro"/>
</dbReference>
<feature type="domain" description="HAT C-terminal dimerisation" evidence="2">
    <location>
        <begin position="205"/>
        <end position="274"/>
    </location>
</feature>
<dbReference type="RefSeq" id="XP_015958286.1">
    <property type="nucleotide sequence ID" value="XM_016102800.1"/>
</dbReference>
<dbReference type="Pfam" id="PF05699">
    <property type="entry name" value="Dimer_Tnp_hAT"/>
    <property type="match status" value="1"/>
</dbReference>
<dbReference type="PANTHER" id="PTHR23272">
    <property type="entry name" value="BED FINGER-RELATED"/>
    <property type="match status" value="1"/>
</dbReference>
<gene>
    <name evidence="5" type="primary">LOC107482348</name>
</gene>
<dbReference type="PANTHER" id="PTHR23272:SF166">
    <property type="entry name" value="ZINC FINGER BED DOMAIN-CONTAINING PROTEIN RICESLEEPER 2-LIKE ISOFORM X1"/>
    <property type="match status" value="1"/>
</dbReference>
<keyword evidence="4" id="KW-1185">Reference proteome</keyword>
<dbReference type="SUPFAM" id="SSF53098">
    <property type="entry name" value="Ribonuclease H-like"/>
    <property type="match status" value="1"/>
</dbReference>